<dbReference type="PROSITE" id="PS01186">
    <property type="entry name" value="EGF_2"/>
    <property type="match status" value="2"/>
</dbReference>
<dbReference type="PANTHER" id="PTHR24033:SF151">
    <property type="entry name" value="NOTCH 2"/>
    <property type="match status" value="1"/>
</dbReference>
<keyword evidence="4" id="KW-1133">Transmembrane helix</keyword>
<protein>
    <recommendedName>
        <fullName evidence="5">EGF-like domain-containing protein</fullName>
    </recommendedName>
</protein>
<feature type="domain" description="EGF-like" evidence="5">
    <location>
        <begin position="123"/>
        <end position="161"/>
    </location>
</feature>
<dbReference type="Gene3D" id="2.10.25.10">
    <property type="entry name" value="Laminin"/>
    <property type="match status" value="2"/>
</dbReference>
<dbReference type="InterPro" id="IPR013320">
    <property type="entry name" value="ConA-like_dom_sf"/>
</dbReference>
<feature type="domain" description="EGF-like" evidence="5">
    <location>
        <begin position="379"/>
        <end position="415"/>
    </location>
</feature>
<feature type="region of interest" description="Disordered" evidence="3">
    <location>
        <begin position="458"/>
        <end position="490"/>
    </location>
</feature>
<feature type="disulfide bond" evidence="2">
    <location>
        <begin position="405"/>
        <end position="414"/>
    </location>
</feature>
<dbReference type="Proteomes" id="UP000215902">
    <property type="component" value="Unassembled WGS sequence"/>
</dbReference>
<dbReference type="PANTHER" id="PTHR24033">
    <property type="entry name" value="EGF-LIKE DOMAIN-CONTAINING PROTEIN"/>
    <property type="match status" value="1"/>
</dbReference>
<reference evidence="7 8" key="1">
    <citation type="submission" date="2017-06" db="EMBL/GenBank/DDBJ databases">
        <title>A platform for efficient transgenesis in Macrostomum lignano, a flatworm model organism for stem cell research.</title>
        <authorList>
            <person name="Berezikov E."/>
        </authorList>
    </citation>
    <scope>NUCLEOTIDE SEQUENCE [LARGE SCALE GENOMIC DNA]</scope>
    <source>
        <strain evidence="7">DV1</strain>
        <tissue evidence="7">Whole organism</tissue>
    </source>
</reference>
<evidence type="ECO:0000313" key="7">
    <source>
        <dbReference type="EMBL" id="PAA70382.1"/>
    </source>
</evidence>
<keyword evidence="1 2" id="KW-1015">Disulfide bond</keyword>
<dbReference type="SUPFAM" id="SSF49899">
    <property type="entry name" value="Concanavalin A-like lectins/glucanases"/>
    <property type="match status" value="1"/>
</dbReference>
<dbReference type="PROSITE" id="PS00010">
    <property type="entry name" value="ASX_HYDROXYL"/>
    <property type="match status" value="1"/>
</dbReference>
<dbReference type="Pfam" id="PF00008">
    <property type="entry name" value="EGF"/>
    <property type="match status" value="1"/>
</dbReference>
<evidence type="ECO:0000256" key="2">
    <source>
        <dbReference type="PROSITE-ProRule" id="PRU00076"/>
    </source>
</evidence>
<dbReference type="SMART" id="SM00181">
    <property type="entry name" value="EGF"/>
    <property type="match status" value="2"/>
</dbReference>
<dbReference type="PROSITE" id="PS50026">
    <property type="entry name" value="EGF_3"/>
    <property type="match status" value="2"/>
</dbReference>
<sequence>SVSISGRSLSLSVSSSVRSASLSSASPLPQLSGQLIIGGFSGAKPAPAPPLSGSVSRSRRSLPSSVAAAVGNDTTAFRGVLSSVRLNGDTPLLLGPVPAGLIDSLPTAVSADNSTEVTTGARTESVCVAFTPCQNGGNCSDVFYNSYSCNCTAGWRGRNCSDRDLCHPSAGSCPNGTQCVNLDGSGGFECRAAATFGSNLQSPPSSSQLILSASSLNESLATVTGWARTRQSDCQLLSVSSGGRQLTVGCSSGQLQAGLDNQTALVAVGIATGLPFTFSVNCSAGSPLSLQVSVNSSDSVSVSSKSALATDLLLDSAAKVTLGGVKFKGCLDNVRLNGRLAPLANRSLLPSGAVGFEWASESVSAPMIGCHGDQVCQTTVNERAENVCQNSGRCTDLWNKFECSCTDGFYGDTCSAKLGATASVSTAVIIAVSVVGLVIIISVVAVLLFKYVQNRRKESGTYGPSKAESRSNAHAQAQPPVRPPPEERLI</sequence>
<proteinExistence type="predicted"/>
<keyword evidence="8" id="KW-1185">Reference proteome</keyword>
<dbReference type="Gene3D" id="2.60.120.200">
    <property type="match status" value="1"/>
</dbReference>
<feature type="non-terminal residue" evidence="7">
    <location>
        <position position="1"/>
    </location>
</feature>
<evidence type="ECO:0000259" key="5">
    <source>
        <dbReference type="PROSITE" id="PS50026"/>
    </source>
</evidence>
<dbReference type="OrthoDB" id="283575at2759"/>
<comment type="caution">
    <text evidence="7">The sequence shown here is derived from an EMBL/GenBank/DDBJ whole genome shotgun (WGS) entry which is preliminary data.</text>
</comment>
<name>A0A267FBK0_9PLAT</name>
<accession>A0A267FBK0</accession>
<organism evidence="7 8">
    <name type="scientific">Macrostomum lignano</name>
    <dbReference type="NCBI Taxonomy" id="282301"/>
    <lineage>
        <taxon>Eukaryota</taxon>
        <taxon>Metazoa</taxon>
        <taxon>Spiralia</taxon>
        <taxon>Lophotrochozoa</taxon>
        <taxon>Platyhelminthes</taxon>
        <taxon>Rhabditophora</taxon>
        <taxon>Macrostomorpha</taxon>
        <taxon>Macrostomida</taxon>
        <taxon>Macrostomidae</taxon>
        <taxon>Macrostomum</taxon>
    </lineage>
</organism>
<keyword evidence="2" id="KW-0245">EGF-like domain</keyword>
<keyword evidence="4" id="KW-0812">Transmembrane</keyword>
<dbReference type="InterPro" id="IPR000152">
    <property type="entry name" value="EGF-type_Asp/Asn_hydroxyl_site"/>
</dbReference>
<dbReference type="SUPFAM" id="SSF57196">
    <property type="entry name" value="EGF/Laminin"/>
    <property type="match status" value="2"/>
</dbReference>
<dbReference type="EMBL" id="NIVC01001923">
    <property type="protein sequence ID" value="PAA62533.1"/>
    <property type="molecule type" value="Genomic_DNA"/>
</dbReference>
<dbReference type="InterPro" id="IPR051830">
    <property type="entry name" value="NOTCH_homolog"/>
</dbReference>
<evidence type="ECO:0000256" key="4">
    <source>
        <dbReference type="SAM" id="Phobius"/>
    </source>
</evidence>
<dbReference type="InterPro" id="IPR001881">
    <property type="entry name" value="EGF-like_Ca-bd_dom"/>
</dbReference>
<evidence type="ECO:0000313" key="8">
    <source>
        <dbReference type="Proteomes" id="UP000215902"/>
    </source>
</evidence>
<dbReference type="PROSITE" id="PS00022">
    <property type="entry name" value="EGF_1"/>
    <property type="match status" value="2"/>
</dbReference>
<dbReference type="SMART" id="SM00179">
    <property type="entry name" value="EGF_CA"/>
    <property type="match status" value="2"/>
</dbReference>
<evidence type="ECO:0000256" key="3">
    <source>
        <dbReference type="SAM" id="MobiDB-lite"/>
    </source>
</evidence>
<evidence type="ECO:0000313" key="6">
    <source>
        <dbReference type="EMBL" id="PAA62533.1"/>
    </source>
</evidence>
<dbReference type="CDD" id="cd00054">
    <property type="entry name" value="EGF_CA"/>
    <property type="match status" value="2"/>
</dbReference>
<dbReference type="EMBL" id="NIVC01001242">
    <property type="protein sequence ID" value="PAA70382.1"/>
    <property type="molecule type" value="Genomic_DNA"/>
</dbReference>
<keyword evidence="4" id="KW-0472">Membrane</keyword>
<dbReference type="STRING" id="282301.A0A267FBK0"/>
<feature type="disulfide bond" evidence="2">
    <location>
        <begin position="151"/>
        <end position="160"/>
    </location>
</feature>
<comment type="caution">
    <text evidence="2">Lacks conserved residue(s) required for the propagation of feature annotation.</text>
</comment>
<dbReference type="AlphaFoldDB" id="A0A267FBK0"/>
<dbReference type="InterPro" id="IPR000742">
    <property type="entry name" value="EGF"/>
</dbReference>
<evidence type="ECO:0000256" key="1">
    <source>
        <dbReference type="ARBA" id="ARBA00023157"/>
    </source>
</evidence>
<dbReference type="GO" id="GO:0005509">
    <property type="term" value="F:calcium ion binding"/>
    <property type="evidence" value="ECO:0007669"/>
    <property type="project" value="InterPro"/>
</dbReference>
<gene>
    <name evidence="7" type="ORF">BOX15_Mlig013136g1</name>
    <name evidence="6" type="ORF">BOX15_Mlig013136g2</name>
</gene>
<feature type="transmembrane region" description="Helical" evidence="4">
    <location>
        <begin position="427"/>
        <end position="449"/>
    </location>
</feature>